<dbReference type="InterPro" id="IPR001995">
    <property type="entry name" value="Peptidase_A2_cat"/>
</dbReference>
<evidence type="ECO:0000313" key="5">
    <source>
        <dbReference type="WBParaSite" id="HDID_0000137201-mRNA-1"/>
    </source>
</evidence>
<dbReference type="Pfam" id="PF13975">
    <property type="entry name" value="gag-asp_proteas"/>
    <property type="match status" value="1"/>
</dbReference>
<reference evidence="3 4" key="2">
    <citation type="submission" date="2018-11" db="EMBL/GenBank/DDBJ databases">
        <authorList>
            <consortium name="Pathogen Informatics"/>
        </authorList>
    </citation>
    <scope>NUCLEOTIDE SEQUENCE [LARGE SCALE GENOMIC DNA]</scope>
</reference>
<reference evidence="5" key="1">
    <citation type="submission" date="2017-02" db="UniProtKB">
        <authorList>
            <consortium name="WormBaseParasite"/>
        </authorList>
    </citation>
    <scope>IDENTIFICATION</scope>
</reference>
<dbReference type="InterPro" id="IPR021109">
    <property type="entry name" value="Peptidase_aspartic_dom_sf"/>
</dbReference>
<dbReference type="OrthoDB" id="6284779at2759"/>
<proteinExistence type="predicted"/>
<evidence type="ECO:0000259" key="2">
    <source>
        <dbReference type="PROSITE" id="PS50175"/>
    </source>
</evidence>
<evidence type="ECO:0000313" key="4">
    <source>
        <dbReference type="Proteomes" id="UP000274504"/>
    </source>
</evidence>
<protein>
    <submittedName>
        <fullName evidence="5">Peptidase A2 domain-containing protein</fullName>
    </submittedName>
</protein>
<dbReference type="STRING" id="6216.A0A0R3SAJ2"/>
<dbReference type="SUPFAM" id="SSF50630">
    <property type="entry name" value="Acid proteases"/>
    <property type="match status" value="1"/>
</dbReference>
<dbReference type="WBParaSite" id="HDID_0000137201-mRNA-1">
    <property type="protein sequence ID" value="HDID_0000137201-mRNA-1"/>
    <property type="gene ID" value="HDID_0000137201"/>
</dbReference>
<dbReference type="AlphaFoldDB" id="A0A0R3SAJ2"/>
<gene>
    <name evidence="3" type="ORF">HDID_LOCUS1373</name>
</gene>
<evidence type="ECO:0000313" key="3">
    <source>
        <dbReference type="EMBL" id="VDL18834.1"/>
    </source>
</evidence>
<sequence length="252" mass="28890">MLSMLEGKDKISLEDLTNKCFKIDHSKLNSSMIPQNSGQDSCAQPREEVFSENASQSCFFFYKPLTDYQFCRTRTETQKINGNPMFKIINPPKSLNAVRSRDEESDIDRRIYLTVRINGRRVKLQLDTASDITMISRKTWTTLGRPELIRPNIVAQNASGGILKLKGELKCRVHYGDRRIRTRCFVGDQSDLNLIGLDWLDELKLLKRIAMTRRTPTLQDCIFRLPTCLLLRAHSETKPTGKANKFGLAMTE</sequence>
<dbReference type="GO" id="GO:0006508">
    <property type="term" value="P:proteolysis"/>
    <property type="evidence" value="ECO:0007669"/>
    <property type="project" value="InterPro"/>
</dbReference>
<evidence type="ECO:0000256" key="1">
    <source>
        <dbReference type="ARBA" id="ARBA00022801"/>
    </source>
</evidence>
<feature type="domain" description="Peptidase A2" evidence="2">
    <location>
        <begin position="122"/>
        <end position="199"/>
    </location>
</feature>
<dbReference type="GO" id="GO:0004190">
    <property type="term" value="F:aspartic-type endopeptidase activity"/>
    <property type="evidence" value="ECO:0007669"/>
    <property type="project" value="InterPro"/>
</dbReference>
<organism evidence="5">
    <name type="scientific">Hymenolepis diminuta</name>
    <name type="common">Rat tapeworm</name>
    <dbReference type="NCBI Taxonomy" id="6216"/>
    <lineage>
        <taxon>Eukaryota</taxon>
        <taxon>Metazoa</taxon>
        <taxon>Spiralia</taxon>
        <taxon>Lophotrochozoa</taxon>
        <taxon>Platyhelminthes</taxon>
        <taxon>Cestoda</taxon>
        <taxon>Eucestoda</taxon>
        <taxon>Cyclophyllidea</taxon>
        <taxon>Hymenolepididae</taxon>
        <taxon>Hymenolepis</taxon>
    </lineage>
</organism>
<dbReference type="PANTHER" id="PTHR36943">
    <property type="entry name" value="CCHC-TYPE DOMAIN-CONTAINING PROTEIN"/>
    <property type="match status" value="1"/>
</dbReference>
<keyword evidence="1" id="KW-0378">Hydrolase</keyword>
<accession>A0A0R3SAJ2</accession>
<dbReference type="EMBL" id="UYSG01000249">
    <property type="protein sequence ID" value="VDL18834.1"/>
    <property type="molecule type" value="Genomic_DNA"/>
</dbReference>
<dbReference type="PANTHER" id="PTHR36943:SF1">
    <property type="entry name" value="CCHC-TYPE DOMAIN-CONTAINING PROTEIN"/>
    <property type="match status" value="1"/>
</dbReference>
<dbReference type="PROSITE" id="PS50175">
    <property type="entry name" value="ASP_PROT_RETROV"/>
    <property type="match status" value="1"/>
</dbReference>
<dbReference type="Proteomes" id="UP000274504">
    <property type="component" value="Unassembled WGS sequence"/>
</dbReference>
<dbReference type="Gene3D" id="2.40.70.10">
    <property type="entry name" value="Acid Proteases"/>
    <property type="match status" value="1"/>
</dbReference>
<name>A0A0R3SAJ2_HYMDI</name>